<evidence type="ECO:0000256" key="1">
    <source>
        <dbReference type="SAM" id="Coils"/>
    </source>
</evidence>
<name>A0A9W7KRT2_9STRA</name>
<dbReference type="EMBL" id="BRXX01000397">
    <property type="protein sequence ID" value="GMI09362.1"/>
    <property type="molecule type" value="Genomic_DNA"/>
</dbReference>
<keyword evidence="1" id="KW-0175">Coiled coil</keyword>
<sequence>MKLLKNDKNNVEIELTSECLVKEDALRGKESALEEERKNLLVIVSQLKEENDALRKMLRRSSGPVTLSVARSLDRGTPGVKKVGMDVLSKNTTIKYCRTDVTIHEEPEVLLEAILGDQTKVGMTLYQKVVEDGVAYWSLMFTNTKSCDLLLRMRVEGHDEDGVVVRVESIEENELESTSLPNPHSTTTKKARLLLNEGIIVLRPLPLGQTFFTFTAQIDVGEVTTDAAIASTTEDENSSKKGGPH</sequence>
<keyword evidence="3" id="KW-1185">Reference proteome</keyword>
<reference evidence="3" key="1">
    <citation type="journal article" date="2023" name="Commun. Biol.">
        <title>Genome analysis of Parmales, the sister group of diatoms, reveals the evolutionary specialization of diatoms from phago-mixotrophs to photoautotrophs.</title>
        <authorList>
            <person name="Ban H."/>
            <person name="Sato S."/>
            <person name="Yoshikawa S."/>
            <person name="Yamada K."/>
            <person name="Nakamura Y."/>
            <person name="Ichinomiya M."/>
            <person name="Sato N."/>
            <person name="Blanc-Mathieu R."/>
            <person name="Endo H."/>
            <person name="Kuwata A."/>
            <person name="Ogata H."/>
        </authorList>
    </citation>
    <scope>NUCLEOTIDE SEQUENCE [LARGE SCALE GENOMIC DNA]</scope>
    <source>
        <strain evidence="3">NIES 3699</strain>
    </source>
</reference>
<gene>
    <name evidence="2" type="ORF">TrVE_jg768</name>
</gene>
<feature type="coiled-coil region" evidence="1">
    <location>
        <begin position="30"/>
        <end position="57"/>
    </location>
</feature>
<protein>
    <submittedName>
        <fullName evidence="2">Uncharacterized protein</fullName>
    </submittedName>
</protein>
<organism evidence="2 3">
    <name type="scientific">Triparma verrucosa</name>
    <dbReference type="NCBI Taxonomy" id="1606542"/>
    <lineage>
        <taxon>Eukaryota</taxon>
        <taxon>Sar</taxon>
        <taxon>Stramenopiles</taxon>
        <taxon>Ochrophyta</taxon>
        <taxon>Bolidophyceae</taxon>
        <taxon>Parmales</taxon>
        <taxon>Triparmaceae</taxon>
        <taxon>Triparma</taxon>
    </lineage>
</organism>
<dbReference type="Proteomes" id="UP001165160">
    <property type="component" value="Unassembled WGS sequence"/>
</dbReference>
<comment type="caution">
    <text evidence="2">The sequence shown here is derived from an EMBL/GenBank/DDBJ whole genome shotgun (WGS) entry which is preliminary data.</text>
</comment>
<evidence type="ECO:0000313" key="2">
    <source>
        <dbReference type="EMBL" id="GMI09362.1"/>
    </source>
</evidence>
<evidence type="ECO:0000313" key="3">
    <source>
        <dbReference type="Proteomes" id="UP001165160"/>
    </source>
</evidence>
<proteinExistence type="predicted"/>
<dbReference type="AlphaFoldDB" id="A0A9W7KRT2"/>
<accession>A0A9W7KRT2</accession>